<feature type="compositionally biased region" description="Basic and acidic residues" evidence="1">
    <location>
        <begin position="58"/>
        <end position="74"/>
    </location>
</feature>
<gene>
    <name evidence="2" type="ORF">EAG_05116</name>
</gene>
<organism evidence="3">
    <name type="scientific">Camponotus floridanus</name>
    <name type="common">Florida carpenter ant</name>
    <dbReference type="NCBI Taxonomy" id="104421"/>
    <lineage>
        <taxon>Eukaryota</taxon>
        <taxon>Metazoa</taxon>
        <taxon>Ecdysozoa</taxon>
        <taxon>Arthropoda</taxon>
        <taxon>Hexapoda</taxon>
        <taxon>Insecta</taxon>
        <taxon>Pterygota</taxon>
        <taxon>Neoptera</taxon>
        <taxon>Endopterygota</taxon>
        <taxon>Hymenoptera</taxon>
        <taxon>Apocrita</taxon>
        <taxon>Aculeata</taxon>
        <taxon>Formicoidea</taxon>
        <taxon>Formicidae</taxon>
        <taxon>Formicinae</taxon>
        <taxon>Camponotus</taxon>
    </lineage>
</organism>
<sequence length="147" mass="16418">MGNLTDISFLLAGDDPRPRPFLSSVCTRVIPGSPDPESIAASMTAQRGAQFRGQSNRVTREILAPRDMRADRLNQHATHTNNSDKEITAKQLKAERKHQRSRTNVDPQPRQRNANGQRNADGQRIADGRRINTGQRPTSSINNRAIR</sequence>
<dbReference type="InParanoid" id="E2AYT8"/>
<dbReference type="AlphaFoldDB" id="E2AYT8"/>
<evidence type="ECO:0000313" key="3">
    <source>
        <dbReference type="Proteomes" id="UP000000311"/>
    </source>
</evidence>
<feature type="compositionally biased region" description="Basic and acidic residues" evidence="1">
    <location>
        <begin position="82"/>
        <end position="94"/>
    </location>
</feature>
<feature type="compositionally biased region" description="Polar residues" evidence="1">
    <location>
        <begin position="41"/>
        <end position="57"/>
    </location>
</feature>
<protein>
    <submittedName>
        <fullName evidence="2">Uncharacterized protein</fullName>
    </submittedName>
</protein>
<keyword evidence="3" id="KW-1185">Reference proteome</keyword>
<name>E2AYT8_CAMFO</name>
<accession>E2AYT8</accession>
<reference evidence="2 3" key="1">
    <citation type="journal article" date="2010" name="Science">
        <title>Genomic comparison of the ants Camponotus floridanus and Harpegnathos saltator.</title>
        <authorList>
            <person name="Bonasio R."/>
            <person name="Zhang G."/>
            <person name="Ye C."/>
            <person name="Mutti N.S."/>
            <person name="Fang X."/>
            <person name="Qin N."/>
            <person name="Donahue G."/>
            <person name="Yang P."/>
            <person name="Li Q."/>
            <person name="Li C."/>
            <person name="Zhang P."/>
            <person name="Huang Z."/>
            <person name="Berger S.L."/>
            <person name="Reinberg D."/>
            <person name="Wang J."/>
            <person name="Liebig J."/>
        </authorList>
    </citation>
    <scope>NUCLEOTIDE SEQUENCE [LARGE SCALE GENOMIC DNA]</scope>
    <source>
        <strain evidence="3">C129</strain>
    </source>
</reference>
<dbReference type="Proteomes" id="UP000000311">
    <property type="component" value="Unassembled WGS sequence"/>
</dbReference>
<dbReference type="EMBL" id="GL443988">
    <property type="protein sequence ID" value="EFN61402.1"/>
    <property type="molecule type" value="Genomic_DNA"/>
</dbReference>
<feature type="region of interest" description="Disordered" evidence="1">
    <location>
        <begin position="33"/>
        <end position="147"/>
    </location>
</feature>
<evidence type="ECO:0000313" key="2">
    <source>
        <dbReference type="EMBL" id="EFN61402.1"/>
    </source>
</evidence>
<feature type="compositionally biased region" description="Polar residues" evidence="1">
    <location>
        <begin position="102"/>
        <end position="120"/>
    </location>
</feature>
<evidence type="ECO:0000256" key="1">
    <source>
        <dbReference type="SAM" id="MobiDB-lite"/>
    </source>
</evidence>
<feature type="compositionally biased region" description="Polar residues" evidence="1">
    <location>
        <begin position="132"/>
        <end position="147"/>
    </location>
</feature>
<proteinExistence type="predicted"/>